<feature type="region of interest" description="Disordered" evidence="1">
    <location>
        <begin position="1"/>
        <end position="25"/>
    </location>
</feature>
<protein>
    <submittedName>
        <fullName evidence="2">Uncharacterized protein</fullName>
    </submittedName>
</protein>
<feature type="region of interest" description="Disordered" evidence="1">
    <location>
        <begin position="130"/>
        <end position="159"/>
    </location>
</feature>
<feature type="compositionally biased region" description="Pro residues" evidence="1">
    <location>
        <begin position="136"/>
        <end position="150"/>
    </location>
</feature>
<proteinExistence type="predicted"/>
<gene>
    <name evidence="2" type="ORF">PCOR1329_LOCUS37449</name>
</gene>
<evidence type="ECO:0000256" key="1">
    <source>
        <dbReference type="SAM" id="MobiDB-lite"/>
    </source>
</evidence>
<dbReference type="Proteomes" id="UP001189429">
    <property type="component" value="Unassembled WGS sequence"/>
</dbReference>
<reference evidence="2" key="1">
    <citation type="submission" date="2023-10" db="EMBL/GenBank/DDBJ databases">
        <authorList>
            <person name="Chen Y."/>
            <person name="Shah S."/>
            <person name="Dougan E. K."/>
            <person name="Thang M."/>
            <person name="Chan C."/>
        </authorList>
    </citation>
    <scope>NUCLEOTIDE SEQUENCE [LARGE SCALE GENOMIC DNA]</scope>
</reference>
<dbReference type="EMBL" id="CAUYUJ010014538">
    <property type="protein sequence ID" value="CAK0842930.1"/>
    <property type="molecule type" value="Genomic_DNA"/>
</dbReference>
<evidence type="ECO:0000313" key="3">
    <source>
        <dbReference type="Proteomes" id="UP001189429"/>
    </source>
</evidence>
<feature type="compositionally biased region" description="Basic and acidic residues" evidence="1">
    <location>
        <begin position="1"/>
        <end position="10"/>
    </location>
</feature>
<evidence type="ECO:0000313" key="2">
    <source>
        <dbReference type="EMBL" id="CAK0842930.1"/>
    </source>
</evidence>
<organism evidence="2 3">
    <name type="scientific">Prorocentrum cordatum</name>
    <dbReference type="NCBI Taxonomy" id="2364126"/>
    <lineage>
        <taxon>Eukaryota</taxon>
        <taxon>Sar</taxon>
        <taxon>Alveolata</taxon>
        <taxon>Dinophyceae</taxon>
        <taxon>Prorocentrales</taxon>
        <taxon>Prorocentraceae</taxon>
        <taxon>Prorocentrum</taxon>
    </lineage>
</organism>
<comment type="caution">
    <text evidence="2">The sequence shown here is derived from an EMBL/GenBank/DDBJ whole genome shotgun (WGS) entry which is preliminary data.</text>
</comment>
<name>A0ABN9TBF8_9DINO</name>
<sequence>MSGRDLRATDRVQAPSGRAPARPRRLPHLRQELLLSYRHAGRQPADDLLEAQLQRWREIVKMLGNLGVARMQASIFPRTLSAAEHAMWLGGLSSAGAYKEWADSFRATADVPVAKRGRAGGTWRRAATARGGFDAAPPPGMAPPATPAHSPPSGGRSEVEDFIQKNPALDARAADALRQEAPDIQRAVIQRDDQGPLANCDNPSAILMSRIKKAKEALPFRARCGA</sequence>
<accession>A0ABN9TBF8</accession>
<keyword evidence="3" id="KW-1185">Reference proteome</keyword>